<feature type="domain" description="Phosphatidic acid phosphatase type 2/haloperoxidase" evidence="2">
    <location>
        <begin position="147"/>
        <end position="253"/>
    </location>
</feature>
<feature type="transmembrane region" description="Helical" evidence="1">
    <location>
        <begin position="270"/>
        <end position="286"/>
    </location>
</feature>
<keyword evidence="1" id="KW-1133">Transmembrane helix</keyword>
<keyword evidence="4" id="KW-1185">Reference proteome</keyword>
<protein>
    <recommendedName>
        <fullName evidence="2">Phosphatidic acid phosphatase type 2/haloperoxidase domain-containing protein</fullName>
    </recommendedName>
</protein>
<sequence length="292" mass="32662">MSTVKPKQGREPSSLIQLILRADEALSTPVFQLSLPWLLEFLFSIPGNLMGPPLVQVTLPFWFFWLSSEETTDYQDLFLAIISFSFLLLLPWIFFLRGNIWIIQHIIYSNKSFALAPFLGTGVAFYFGSDRRYSQALAYHSLILYNLSCIATMFLKHGTERKRPCVTFGHLIPRKHLAIIPKILAKGAANASFPSGDVMAATAWAIPLWHMGYPTSSILLVVLAACGRMFFLAHHLLDTVVGMTVCLLVHGLLQWSPEHAALPTMGTAEWYHPIGALIALAVASRFRKGDEK</sequence>
<accession>A0A9N8DM66</accession>
<feature type="transmembrane region" description="Helical" evidence="1">
    <location>
        <begin position="218"/>
        <end position="250"/>
    </location>
</feature>
<dbReference type="OrthoDB" id="10615852at2759"/>
<feature type="transmembrane region" description="Helical" evidence="1">
    <location>
        <begin position="133"/>
        <end position="155"/>
    </location>
</feature>
<feature type="transmembrane region" description="Helical" evidence="1">
    <location>
        <begin position="108"/>
        <end position="127"/>
    </location>
</feature>
<evidence type="ECO:0000313" key="3">
    <source>
        <dbReference type="EMBL" id="CAB9504615.1"/>
    </source>
</evidence>
<dbReference type="CDD" id="cd01610">
    <property type="entry name" value="PAP2_like"/>
    <property type="match status" value="1"/>
</dbReference>
<name>A0A9N8DM66_9STRA</name>
<dbReference type="Pfam" id="PF01569">
    <property type="entry name" value="PAP2"/>
    <property type="match status" value="1"/>
</dbReference>
<comment type="caution">
    <text evidence="3">The sequence shown here is derived from an EMBL/GenBank/DDBJ whole genome shotgun (WGS) entry which is preliminary data.</text>
</comment>
<organism evidence="3 4">
    <name type="scientific">Seminavis robusta</name>
    <dbReference type="NCBI Taxonomy" id="568900"/>
    <lineage>
        <taxon>Eukaryota</taxon>
        <taxon>Sar</taxon>
        <taxon>Stramenopiles</taxon>
        <taxon>Ochrophyta</taxon>
        <taxon>Bacillariophyta</taxon>
        <taxon>Bacillariophyceae</taxon>
        <taxon>Bacillariophycidae</taxon>
        <taxon>Naviculales</taxon>
        <taxon>Naviculaceae</taxon>
        <taxon>Seminavis</taxon>
    </lineage>
</organism>
<dbReference type="EMBL" id="CAICTM010000201">
    <property type="protein sequence ID" value="CAB9504615.1"/>
    <property type="molecule type" value="Genomic_DNA"/>
</dbReference>
<evidence type="ECO:0000256" key="1">
    <source>
        <dbReference type="SAM" id="Phobius"/>
    </source>
</evidence>
<dbReference type="InterPro" id="IPR000326">
    <property type="entry name" value="PAP2/HPO"/>
</dbReference>
<reference evidence="3" key="1">
    <citation type="submission" date="2020-06" db="EMBL/GenBank/DDBJ databases">
        <authorList>
            <consortium name="Plant Systems Biology data submission"/>
        </authorList>
    </citation>
    <scope>NUCLEOTIDE SEQUENCE</scope>
    <source>
        <strain evidence="3">D6</strain>
    </source>
</reference>
<feature type="transmembrane region" description="Helical" evidence="1">
    <location>
        <begin position="77"/>
        <end position="96"/>
    </location>
</feature>
<keyword evidence="1" id="KW-0812">Transmembrane</keyword>
<proteinExistence type="predicted"/>
<evidence type="ECO:0000259" key="2">
    <source>
        <dbReference type="Pfam" id="PF01569"/>
    </source>
</evidence>
<dbReference type="InterPro" id="IPR036938">
    <property type="entry name" value="PAP2/HPO_sf"/>
</dbReference>
<feature type="transmembrane region" description="Helical" evidence="1">
    <location>
        <begin position="41"/>
        <end position="65"/>
    </location>
</feature>
<dbReference type="SUPFAM" id="SSF48317">
    <property type="entry name" value="Acid phosphatase/Vanadium-dependent haloperoxidase"/>
    <property type="match status" value="1"/>
</dbReference>
<keyword evidence="1" id="KW-0472">Membrane</keyword>
<evidence type="ECO:0000313" key="4">
    <source>
        <dbReference type="Proteomes" id="UP001153069"/>
    </source>
</evidence>
<gene>
    <name evidence="3" type="ORF">SEMRO_202_G085500.1</name>
</gene>
<dbReference type="AlphaFoldDB" id="A0A9N8DM66"/>
<dbReference type="Proteomes" id="UP001153069">
    <property type="component" value="Unassembled WGS sequence"/>
</dbReference>